<dbReference type="Gene3D" id="1.10.3210.10">
    <property type="entry name" value="Hypothetical protein af1432"/>
    <property type="match status" value="1"/>
</dbReference>
<evidence type="ECO:0000313" key="3">
    <source>
        <dbReference type="Proteomes" id="UP000712673"/>
    </source>
</evidence>
<comment type="caution">
    <text evidence="2">The sequence shown here is derived from an EMBL/GenBank/DDBJ whole genome shotgun (WGS) entry which is preliminary data.</text>
</comment>
<dbReference type="PANTHER" id="PTHR38659:SF1">
    <property type="entry name" value="METAL DEPENDENT PHOSPHOHYDROLASE"/>
    <property type="match status" value="1"/>
</dbReference>
<accession>A0A937W3D4</accession>
<dbReference type="InterPro" id="IPR006674">
    <property type="entry name" value="HD_domain"/>
</dbReference>
<organism evidence="2 3">
    <name type="scientific">Tectimicrobiota bacterium</name>
    <dbReference type="NCBI Taxonomy" id="2528274"/>
    <lineage>
        <taxon>Bacteria</taxon>
        <taxon>Pseudomonadati</taxon>
        <taxon>Nitrospinota/Tectimicrobiota group</taxon>
        <taxon>Candidatus Tectimicrobiota</taxon>
    </lineage>
</organism>
<gene>
    <name evidence="2" type="ORF">FJZ47_12710</name>
</gene>
<proteinExistence type="predicted"/>
<evidence type="ECO:0000259" key="1">
    <source>
        <dbReference type="Pfam" id="PF01966"/>
    </source>
</evidence>
<dbReference type="EMBL" id="VGLS01000373">
    <property type="protein sequence ID" value="MBM3224649.1"/>
    <property type="molecule type" value="Genomic_DNA"/>
</dbReference>
<dbReference type="Proteomes" id="UP000712673">
    <property type="component" value="Unassembled WGS sequence"/>
</dbReference>
<dbReference type="NCBIfam" id="TIGR00277">
    <property type="entry name" value="HDIG"/>
    <property type="match status" value="1"/>
</dbReference>
<dbReference type="CDD" id="cd00077">
    <property type="entry name" value="HDc"/>
    <property type="match status" value="1"/>
</dbReference>
<name>A0A937W3D4_UNCTE</name>
<dbReference type="InterPro" id="IPR006675">
    <property type="entry name" value="HDIG_dom"/>
</dbReference>
<dbReference type="PANTHER" id="PTHR38659">
    <property type="entry name" value="METAL-DEPENDENT PHOSPHOHYDROLASE"/>
    <property type="match status" value="1"/>
</dbReference>
<dbReference type="AlphaFoldDB" id="A0A937W3D4"/>
<protein>
    <submittedName>
        <fullName evidence="2">HDIG domain-containing protein</fullName>
    </submittedName>
</protein>
<sequence>MTDLPSRDTAWALLCEYTQSDSLRKHALGVEAVMRAYARHYGGDEARWGMVGLLHDFDYERYPSLEDHPRKGSEILRELGYPDDIRYAILCHAPFLGYERKSRMDKAILAVDELVGFITAVALVQPSKRVADVKVSSVKKKLKDKAFARSVNREDTYLGMSDLGLGLDEHLTFTLQAMTAVAEDLGL</sequence>
<dbReference type="Pfam" id="PF01966">
    <property type="entry name" value="HD"/>
    <property type="match status" value="1"/>
</dbReference>
<feature type="domain" description="HD" evidence="1">
    <location>
        <begin position="25"/>
        <end position="96"/>
    </location>
</feature>
<reference evidence="2" key="1">
    <citation type="submission" date="2019-03" db="EMBL/GenBank/DDBJ databases">
        <title>Lake Tanganyika Metagenome-Assembled Genomes (MAGs).</title>
        <authorList>
            <person name="Tran P."/>
        </authorList>
    </citation>
    <scope>NUCLEOTIDE SEQUENCE</scope>
    <source>
        <strain evidence="2">K_DeepCast_65m_m2_066</strain>
    </source>
</reference>
<dbReference type="SUPFAM" id="SSF109604">
    <property type="entry name" value="HD-domain/PDEase-like"/>
    <property type="match status" value="1"/>
</dbReference>
<evidence type="ECO:0000313" key="2">
    <source>
        <dbReference type="EMBL" id="MBM3224649.1"/>
    </source>
</evidence>
<dbReference type="InterPro" id="IPR003607">
    <property type="entry name" value="HD/PDEase_dom"/>
</dbReference>